<name>A0ABR3QKM1_9PLEO</name>
<dbReference type="EMBL" id="JAKJXO020000020">
    <property type="protein sequence ID" value="KAL1592702.1"/>
    <property type="molecule type" value="Genomic_DNA"/>
</dbReference>
<dbReference type="Pfam" id="PF22893">
    <property type="entry name" value="ULD_2"/>
    <property type="match status" value="1"/>
</dbReference>
<feature type="coiled-coil region" evidence="1">
    <location>
        <begin position="94"/>
        <end position="154"/>
    </location>
</feature>
<evidence type="ECO:0000313" key="5">
    <source>
        <dbReference type="Proteomes" id="UP001521785"/>
    </source>
</evidence>
<sequence length="266" mass="29606">MPDEPATNEAYATAEQFMKHLGKHLVQLALFSLPGIDLTDESDDDLKEIQTDAFGIAVETNADSEDDGTSSWVSDLSNLRPEPEDQLGSFLQDDKVAKEEAAEAAVQAEEAEKKVAKESEETKTAYEKALEKALEEAKNAQEILKQAKEAAERLKPSDAPKPPIKFMDAVGRRFSFPWHHCKTWKGMEELIKQAFLQVDIIGPHVHEGHYDLVGPDGEIILPQVWETMVQPDWAITMHMWPMPEPPAPPSPPPPSNVPPPPPHHDM</sequence>
<keyword evidence="1" id="KW-0175">Coiled coil</keyword>
<gene>
    <name evidence="4" type="ORF">SLS60_011118</name>
</gene>
<accession>A0ABR3QKM1</accession>
<evidence type="ECO:0000313" key="4">
    <source>
        <dbReference type="EMBL" id="KAL1592702.1"/>
    </source>
</evidence>
<dbReference type="InterPro" id="IPR054464">
    <property type="entry name" value="ULD_fung"/>
</dbReference>
<dbReference type="Proteomes" id="UP001521785">
    <property type="component" value="Unassembled WGS sequence"/>
</dbReference>
<keyword evidence="5" id="KW-1185">Reference proteome</keyword>
<reference evidence="4 5" key="1">
    <citation type="submission" date="2024-02" db="EMBL/GenBank/DDBJ databases">
        <title>De novo assembly and annotation of 12 fungi associated with fruit tree decline syndrome in Ontario, Canada.</title>
        <authorList>
            <person name="Sulman M."/>
            <person name="Ellouze W."/>
            <person name="Ilyukhin E."/>
        </authorList>
    </citation>
    <scope>NUCLEOTIDE SEQUENCE [LARGE SCALE GENOMIC DNA]</scope>
    <source>
        <strain evidence="4 5">M42-189</strain>
    </source>
</reference>
<feature type="region of interest" description="Disordered" evidence="2">
    <location>
        <begin position="243"/>
        <end position="266"/>
    </location>
</feature>
<evidence type="ECO:0000256" key="1">
    <source>
        <dbReference type="SAM" id="Coils"/>
    </source>
</evidence>
<feature type="region of interest" description="Disordered" evidence="2">
    <location>
        <begin position="59"/>
        <end position="86"/>
    </location>
</feature>
<comment type="caution">
    <text evidence="4">The sequence shown here is derived from an EMBL/GenBank/DDBJ whole genome shotgun (WGS) entry which is preliminary data.</text>
</comment>
<feature type="domain" description="Ubiquitin-like" evidence="3">
    <location>
        <begin position="161"/>
        <end position="243"/>
    </location>
</feature>
<evidence type="ECO:0000259" key="3">
    <source>
        <dbReference type="Pfam" id="PF22893"/>
    </source>
</evidence>
<organism evidence="4 5">
    <name type="scientific">Paraconiothyrium brasiliense</name>
    <dbReference type="NCBI Taxonomy" id="300254"/>
    <lineage>
        <taxon>Eukaryota</taxon>
        <taxon>Fungi</taxon>
        <taxon>Dikarya</taxon>
        <taxon>Ascomycota</taxon>
        <taxon>Pezizomycotina</taxon>
        <taxon>Dothideomycetes</taxon>
        <taxon>Pleosporomycetidae</taxon>
        <taxon>Pleosporales</taxon>
        <taxon>Massarineae</taxon>
        <taxon>Didymosphaeriaceae</taxon>
        <taxon>Paraconiothyrium</taxon>
    </lineage>
</organism>
<protein>
    <recommendedName>
        <fullName evidence="3">Ubiquitin-like domain-containing protein</fullName>
    </recommendedName>
</protein>
<evidence type="ECO:0000256" key="2">
    <source>
        <dbReference type="SAM" id="MobiDB-lite"/>
    </source>
</evidence>
<proteinExistence type="predicted"/>